<evidence type="ECO:0000313" key="2">
    <source>
        <dbReference type="EMBL" id="OQV11644.1"/>
    </source>
</evidence>
<dbReference type="PANTHER" id="PTHR22455">
    <property type="entry name" value="CILIA- AND FLAGELLA-ASSOCIATED PROTEIN 91"/>
    <property type="match status" value="1"/>
</dbReference>
<organism evidence="2 3">
    <name type="scientific">Hypsibius exemplaris</name>
    <name type="common">Freshwater tardigrade</name>
    <dbReference type="NCBI Taxonomy" id="2072580"/>
    <lineage>
        <taxon>Eukaryota</taxon>
        <taxon>Metazoa</taxon>
        <taxon>Ecdysozoa</taxon>
        <taxon>Tardigrada</taxon>
        <taxon>Eutardigrada</taxon>
        <taxon>Parachela</taxon>
        <taxon>Hypsibioidea</taxon>
        <taxon>Hypsibiidae</taxon>
        <taxon>Hypsibius</taxon>
    </lineage>
</organism>
<feature type="region of interest" description="Disordered" evidence="1">
    <location>
        <begin position="545"/>
        <end position="571"/>
    </location>
</feature>
<dbReference type="PANTHER" id="PTHR22455:SF10">
    <property type="entry name" value="CILIA- AND FLAGELLA-ASSOCIATED PROTEIN 91"/>
    <property type="match status" value="1"/>
</dbReference>
<accession>A0A1W0W8V4</accession>
<gene>
    <name evidence="2" type="ORF">BV898_14066</name>
</gene>
<name>A0A1W0W8V4_HYPEX</name>
<evidence type="ECO:0000256" key="1">
    <source>
        <dbReference type="SAM" id="MobiDB-lite"/>
    </source>
</evidence>
<feature type="compositionally biased region" description="Basic and acidic residues" evidence="1">
    <location>
        <begin position="553"/>
        <end position="564"/>
    </location>
</feature>
<dbReference type="InterPro" id="IPR026720">
    <property type="entry name" value="CFAP91"/>
</dbReference>
<evidence type="ECO:0000313" key="3">
    <source>
        <dbReference type="Proteomes" id="UP000192578"/>
    </source>
</evidence>
<keyword evidence="3" id="KW-1185">Reference proteome</keyword>
<comment type="caution">
    <text evidence="2">The sequence shown here is derived from an EMBL/GenBank/DDBJ whole genome shotgun (WGS) entry which is preliminary data.</text>
</comment>
<protein>
    <submittedName>
        <fullName evidence="2">Uncharacterized protein</fullName>
    </submittedName>
</protein>
<sequence>MPQFASGYYSYKDDFSYPYHMDSGYPPPHLPFYDGPIQFLEHQYPAIRKDLELHDSTEPYGREFEEQMTRSIGCQTDYRAQSAQTDPAELGVKLRETFRDFDTIYPKHCHPFTMKTMSLIKRGLQRRGLREHFTADHTADDPAELQFGRMEKEKWEFLGAEMQEWYDVNIWRRYYAWTKLFTKRKIAEWQINPPDVELLKEVPEVFAHDARRYVPKTNQGDVISGLSWNNRTDYFLDTWEGFSHVLQDMNPKHLQADVYLPTQESMYGAKGYVKRKFKEVARFEKMSFTFDDTEYDDSDTDLTSAKKPKKRHPVLLRPMPLTKRQKPMLQVPAIDVEHQAAYRAGVTIQKIFRGRGMQKMARFIDSFLSTLEAQMGTRVLRDSHYTLVRHLEFQGVERLKRYAEAQRRMREAKEAGRRQQDYRRYAEKEESVQLFQLNHHVPAERAVTQSVLSAEAHMARVAARVEEEHLWNNMVTAERSMEAAMNQQEKETFIASMIYSVMIPDVQRTLIREKQNTAAESRRLAIHQTLFGSIAKLNHEMKRRHADYPDNDNDLRPDALERDCPTGPRNILPVITRPNHRLDRHGKSYVKYIRRRNGFMRSLDTQHNFCRETQLKAPTSDVLYDRYQTDGKTQDTEIGLRRFQEVVDRVMEKVGGYSAIRPRNLLKARRRRSLRRFDRIDQSKICRIGRDKRLELTRGQHQTLAEVFEERSDEARDRVERSRLRRKRARTKAMQLWRETKNFLQEKVKFYRLNRVRPFGLDPLQHDFHSPKAELTGEFVSRYDVADLAKMPAVTLTVHTTGSPTDEDDDVVVINELVQRDFIPRQLPEDEYIRSRIVQAKLNG</sequence>
<dbReference type="Proteomes" id="UP000192578">
    <property type="component" value="Unassembled WGS sequence"/>
</dbReference>
<proteinExistence type="predicted"/>
<reference evidence="3" key="1">
    <citation type="submission" date="2017-01" db="EMBL/GenBank/DDBJ databases">
        <title>Comparative genomics of anhydrobiosis in the tardigrade Hypsibius dujardini.</title>
        <authorList>
            <person name="Yoshida Y."/>
            <person name="Koutsovoulos G."/>
            <person name="Laetsch D."/>
            <person name="Stevens L."/>
            <person name="Kumar S."/>
            <person name="Horikawa D."/>
            <person name="Ishino K."/>
            <person name="Komine S."/>
            <person name="Tomita M."/>
            <person name="Blaxter M."/>
            <person name="Arakawa K."/>
        </authorList>
    </citation>
    <scope>NUCLEOTIDE SEQUENCE [LARGE SCALE GENOMIC DNA]</scope>
    <source>
        <strain evidence="3">Z151</strain>
    </source>
</reference>
<dbReference type="EMBL" id="MTYJ01000165">
    <property type="protein sequence ID" value="OQV11644.1"/>
    <property type="molecule type" value="Genomic_DNA"/>
</dbReference>
<dbReference type="OrthoDB" id="567787at2759"/>
<dbReference type="AlphaFoldDB" id="A0A1W0W8V4"/>